<keyword evidence="3" id="KW-0408">Iron</keyword>
<feature type="domain" description="Molybdopterin oxidoreductase" evidence="5">
    <location>
        <begin position="16"/>
        <end position="437"/>
    </location>
</feature>
<evidence type="ECO:0000313" key="8">
    <source>
        <dbReference type="Proteomes" id="UP000241885"/>
    </source>
</evidence>
<evidence type="ECO:0000313" key="7">
    <source>
        <dbReference type="EMBL" id="AVR87130.1"/>
    </source>
</evidence>
<evidence type="ECO:0000256" key="2">
    <source>
        <dbReference type="ARBA" id="ARBA00022723"/>
    </source>
</evidence>
<dbReference type="InterPro" id="IPR006657">
    <property type="entry name" value="MoPterin_dinucl-bd_dom"/>
</dbReference>
<dbReference type="GO" id="GO:0016491">
    <property type="term" value="F:oxidoreductase activity"/>
    <property type="evidence" value="ECO:0007669"/>
    <property type="project" value="InterPro"/>
</dbReference>
<evidence type="ECO:0000259" key="5">
    <source>
        <dbReference type="Pfam" id="PF00384"/>
    </source>
</evidence>
<dbReference type="PANTHER" id="PTHR43742">
    <property type="entry name" value="TRIMETHYLAMINE-N-OXIDE REDUCTASE"/>
    <property type="match status" value="1"/>
</dbReference>
<dbReference type="CDD" id="cd02781">
    <property type="entry name" value="MopB_CT_Acetylene-hydratase"/>
    <property type="match status" value="1"/>
</dbReference>
<dbReference type="KEGG" id="tak:Tharo_0179"/>
<keyword evidence="2" id="KW-0479">Metal-binding</keyword>
<dbReference type="AlphaFoldDB" id="A0A2R4BII5"/>
<dbReference type="GO" id="GO:0051536">
    <property type="term" value="F:iron-sulfur cluster binding"/>
    <property type="evidence" value="ECO:0007669"/>
    <property type="project" value="UniProtKB-KW"/>
</dbReference>
<dbReference type="InterPro" id="IPR050612">
    <property type="entry name" value="Prok_Mopterin_Oxidored"/>
</dbReference>
<proteinExistence type="inferred from homology"/>
<dbReference type="Pfam" id="PF00384">
    <property type="entry name" value="Molybdopterin"/>
    <property type="match status" value="1"/>
</dbReference>
<dbReference type="GO" id="GO:0018818">
    <property type="term" value="F:acetylene hydratase activity"/>
    <property type="evidence" value="ECO:0007669"/>
    <property type="project" value="InterPro"/>
</dbReference>
<evidence type="ECO:0000259" key="6">
    <source>
        <dbReference type="Pfam" id="PF01568"/>
    </source>
</evidence>
<dbReference type="Proteomes" id="UP000241885">
    <property type="component" value="Chromosome"/>
</dbReference>
<organism evidence="7 8">
    <name type="scientific">Thauera aromatica K172</name>
    <dbReference type="NCBI Taxonomy" id="44139"/>
    <lineage>
        <taxon>Bacteria</taxon>
        <taxon>Pseudomonadati</taxon>
        <taxon>Pseudomonadota</taxon>
        <taxon>Betaproteobacteria</taxon>
        <taxon>Rhodocyclales</taxon>
        <taxon>Zoogloeaceae</taxon>
        <taxon>Thauera</taxon>
    </lineage>
</organism>
<sequence>MPDRTMTRDIVYHPNRLHTPLRRIGPRGSGKWERISWDEAFDTMAEKLHAIRDEFGPESVAIGTGTGRHLIIWMPRLAHALGTPNWIEPGFAQCFFPRVNAGFITYGDFPVSDFISGTPPACMMFWGQNSTITGPGGEPRFCTHTALAHNPKIIVIDPRETELAKRADIWLRVRPGTDDALGLAMLNVIIGEDLIDRPFVERWTYGFDALAEHVRQYTPEWAEPITWVPADKIRAAARLFAQTKPAMLKWGCAIEHTPKCFQTVRTLALLPAITGNIDVPGGWVFGNEGLGPFPLLMDKVPPETLAKRLGADRFKVLTNERGFPGAHIPSVLEAMREGTPYPVKAFLVFGNNTLTTYANTRQVYESLMKLDFMVVADLFMTPTAELADIVLPAAHWPEVDMVMGYPSLANNGVGILQKAVQVGECKSDDEIVTELIRRMELEHGTEPVHEVLDAVLAAGTVGLTFEEMKEKGFVTVPMRFRKYETGGFRTPTGKVELYSTILAHMGYAPLPSYEEAPESPYSAPDLARDYPLVLTTGQRIPFFFNSEHRQVAKLRRAKPDPEAEIHPDTAAHYGIADGDWMWVENQRGRIRQRAKYSPGLDPRVVAAEHGWWFPEAPAPEYGMWTSNVNLLTSNEPPYDPAMGTYHLRALLCRVSKVDPADLPPSGGC</sequence>
<gene>
    <name evidence="7" type="ORF">Tharo_0179</name>
</gene>
<dbReference type="SUPFAM" id="SSF53706">
    <property type="entry name" value="Formate dehydrogenase/DMSO reductase, domains 1-3"/>
    <property type="match status" value="1"/>
</dbReference>
<dbReference type="InterPro" id="IPR037949">
    <property type="entry name" value="MopB_CT_Acetylene-hydratase"/>
</dbReference>
<dbReference type="SUPFAM" id="SSF50692">
    <property type="entry name" value="ADC-like"/>
    <property type="match status" value="1"/>
</dbReference>
<protein>
    <submittedName>
        <fullName evidence="7">Acetylene hydratase-like molybdopterin oxidoreductase</fullName>
    </submittedName>
</protein>
<evidence type="ECO:0000256" key="1">
    <source>
        <dbReference type="ARBA" id="ARBA00010312"/>
    </source>
</evidence>
<dbReference type="InterPro" id="IPR006656">
    <property type="entry name" value="Mopterin_OxRdtase"/>
</dbReference>
<dbReference type="InterPro" id="IPR009010">
    <property type="entry name" value="Asp_de-COase-like_dom_sf"/>
</dbReference>
<dbReference type="EMBL" id="CP028339">
    <property type="protein sequence ID" value="AVR87130.1"/>
    <property type="molecule type" value="Genomic_DNA"/>
</dbReference>
<keyword evidence="8" id="KW-1185">Reference proteome</keyword>
<keyword evidence="4" id="KW-0411">Iron-sulfur</keyword>
<comment type="similarity">
    <text evidence="1">Belongs to the prokaryotic molybdopterin-containing oxidoreductase family.</text>
</comment>
<accession>A0A2R4BII5</accession>
<dbReference type="PANTHER" id="PTHR43742:SF6">
    <property type="entry name" value="OXIDOREDUCTASE YYAE-RELATED"/>
    <property type="match status" value="1"/>
</dbReference>
<dbReference type="GO" id="GO:0046872">
    <property type="term" value="F:metal ion binding"/>
    <property type="evidence" value="ECO:0007669"/>
    <property type="project" value="UniProtKB-KW"/>
</dbReference>
<reference evidence="7 8" key="1">
    <citation type="submission" date="2018-03" db="EMBL/GenBank/DDBJ databases">
        <title>Complete genome sequence of Thauera aromatica, a model organism for studying aromatic compound degradation under denitrifying conditions.</title>
        <authorList>
            <person name="Lo H.-Y."/>
            <person name="Goris T."/>
            <person name="Boll M."/>
            <person name="Mueller J.A."/>
        </authorList>
    </citation>
    <scope>NUCLEOTIDE SEQUENCE [LARGE SCALE GENOMIC DNA]</scope>
    <source>
        <strain evidence="7 8">K172</strain>
    </source>
</reference>
<dbReference type="Gene3D" id="3.40.228.10">
    <property type="entry name" value="Dimethylsulfoxide Reductase, domain 2"/>
    <property type="match status" value="1"/>
</dbReference>
<dbReference type="Pfam" id="PF01568">
    <property type="entry name" value="Molydop_binding"/>
    <property type="match status" value="1"/>
</dbReference>
<evidence type="ECO:0000256" key="3">
    <source>
        <dbReference type="ARBA" id="ARBA00023004"/>
    </source>
</evidence>
<name>A0A2R4BII5_THAAR</name>
<evidence type="ECO:0000256" key="4">
    <source>
        <dbReference type="ARBA" id="ARBA00023014"/>
    </source>
</evidence>
<dbReference type="Gene3D" id="2.40.40.20">
    <property type="match status" value="1"/>
</dbReference>
<dbReference type="Gene3D" id="3.40.50.740">
    <property type="match status" value="1"/>
</dbReference>
<feature type="domain" description="Molybdopterin dinucleotide-binding" evidence="6">
    <location>
        <begin position="532"/>
        <end position="645"/>
    </location>
</feature>
<dbReference type="GO" id="GO:0043546">
    <property type="term" value="F:molybdopterin cofactor binding"/>
    <property type="evidence" value="ECO:0007669"/>
    <property type="project" value="InterPro"/>
</dbReference>